<evidence type="ECO:0000259" key="3">
    <source>
        <dbReference type="Pfam" id="PF20684"/>
    </source>
</evidence>
<evidence type="ECO:0000313" key="4">
    <source>
        <dbReference type="EMBL" id="OCK83722.1"/>
    </source>
</evidence>
<evidence type="ECO:0000313" key="5">
    <source>
        <dbReference type="Proteomes" id="UP000250266"/>
    </source>
</evidence>
<keyword evidence="5" id="KW-1185">Reference proteome</keyword>
<organism evidence="4 5">
    <name type="scientific">Lepidopterella palustris CBS 459.81</name>
    <dbReference type="NCBI Taxonomy" id="1314670"/>
    <lineage>
        <taxon>Eukaryota</taxon>
        <taxon>Fungi</taxon>
        <taxon>Dikarya</taxon>
        <taxon>Ascomycota</taxon>
        <taxon>Pezizomycotina</taxon>
        <taxon>Dothideomycetes</taxon>
        <taxon>Pleosporomycetidae</taxon>
        <taxon>Mytilinidiales</taxon>
        <taxon>Argynnaceae</taxon>
        <taxon>Lepidopterella</taxon>
    </lineage>
</organism>
<gene>
    <name evidence="4" type="ORF">K432DRAFT_321746</name>
</gene>
<feature type="region of interest" description="Disordered" evidence="1">
    <location>
        <begin position="290"/>
        <end position="433"/>
    </location>
</feature>
<feature type="domain" description="Rhodopsin" evidence="3">
    <location>
        <begin position="38"/>
        <end position="270"/>
    </location>
</feature>
<feature type="transmembrane region" description="Helical" evidence="2">
    <location>
        <begin position="131"/>
        <end position="153"/>
    </location>
</feature>
<proteinExistence type="predicted"/>
<feature type="transmembrane region" description="Helical" evidence="2">
    <location>
        <begin position="22"/>
        <end position="41"/>
    </location>
</feature>
<feature type="transmembrane region" description="Helical" evidence="2">
    <location>
        <begin position="53"/>
        <end position="74"/>
    </location>
</feature>
<evidence type="ECO:0000256" key="1">
    <source>
        <dbReference type="SAM" id="MobiDB-lite"/>
    </source>
</evidence>
<sequence>MSATYSPLVGTGPGNNGAAVDVPSYTLMLVSLSFAITRVFTTVRRNRMFSYDDLTYLIGTIFVLPQTILIGKAVDHGLGQHMSELTASQLSGYYKWDYAGQIMGVVVQTFAKVSVALLIQRLDSKASTYRTCQIVIGIVLCWFLFSVFAIAFQCGMPSPWIFTFEKCAAGGKLWYPIIVFNILTDAILALFFLPVIWKLQMSRSQRATVASLFGIRIVVCGVSVASLVVLGPYLHSADKTWYNTIPSILQQITINLSLITAGIPSIHRFLSDLQTGQLGARLTEDRYELTVNGGTGNSNSRSRKQRSANPSAQNSRLSSKKQRSNLTMMTDDTEDEKPLKLTPETGARLSTRIFSPRMAGKGNADGNGEGRNSNGGQRSEGREGEEDIAEDSSTSSLKKNAVVQTREFYMEVEYEDGHQRTESRASLRGGKSQ</sequence>
<name>A0A8E2EGR3_9PEZI</name>
<dbReference type="EMBL" id="KV744854">
    <property type="protein sequence ID" value="OCK83722.1"/>
    <property type="molecule type" value="Genomic_DNA"/>
</dbReference>
<dbReference type="Pfam" id="PF20684">
    <property type="entry name" value="Fung_rhodopsin"/>
    <property type="match status" value="1"/>
</dbReference>
<dbReference type="AlphaFoldDB" id="A0A8E2EGR3"/>
<accession>A0A8E2EGR3</accession>
<feature type="transmembrane region" description="Helical" evidence="2">
    <location>
        <begin position="209"/>
        <end position="234"/>
    </location>
</feature>
<feature type="transmembrane region" description="Helical" evidence="2">
    <location>
        <begin position="173"/>
        <end position="197"/>
    </location>
</feature>
<feature type="transmembrane region" description="Helical" evidence="2">
    <location>
        <begin position="98"/>
        <end position="119"/>
    </location>
</feature>
<keyword evidence="2" id="KW-0472">Membrane</keyword>
<dbReference type="PANTHER" id="PTHR38794">
    <property type="entry name" value="INTEGRAL MEMBRANE PROTEIN"/>
    <property type="match status" value="1"/>
</dbReference>
<feature type="compositionally biased region" description="Polar residues" evidence="1">
    <location>
        <begin position="307"/>
        <end position="317"/>
    </location>
</feature>
<reference evidence="4 5" key="1">
    <citation type="journal article" date="2016" name="Nat. Commun.">
        <title>Ectomycorrhizal ecology is imprinted in the genome of the dominant symbiotic fungus Cenococcum geophilum.</title>
        <authorList>
            <consortium name="DOE Joint Genome Institute"/>
            <person name="Peter M."/>
            <person name="Kohler A."/>
            <person name="Ohm R.A."/>
            <person name="Kuo A."/>
            <person name="Krutzmann J."/>
            <person name="Morin E."/>
            <person name="Arend M."/>
            <person name="Barry K.W."/>
            <person name="Binder M."/>
            <person name="Choi C."/>
            <person name="Clum A."/>
            <person name="Copeland A."/>
            <person name="Grisel N."/>
            <person name="Haridas S."/>
            <person name="Kipfer T."/>
            <person name="LaButti K."/>
            <person name="Lindquist E."/>
            <person name="Lipzen A."/>
            <person name="Maire R."/>
            <person name="Meier B."/>
            <person name="Mihaltcheva S."/>
            <person name="Molinier V."/>
            <person name="Murat C."/>
            <person name="Poggeler S."/>
            <person name="Quandt C.A."/>
            <person name="Sperisen C."/>
            <person name="Tritt A."/>
            <person name="Tisserant E."/>
            <person name="Crous P.W."/>
            <person name="Henrissat B."/>
            <person name="Nehls U."/>
            <person name="Egli S."/>
            <person name="Spatafora J.W."/>
            <person name="Grigoriev I.V."/>
            <person name="Martin F.M."/>
        </authorList>
    </citation>
    <scope>NUCLEOTIDE SEQUENCE [LARGE SCALE GENOMIC DNA]</scope>
    <source>
        <strain evidence="4 5">CBS 459.81</strain>
    </source>
</reference>
<dbReference type="PANTHER" id="PTHR38794:SF3">
    <property type="entry name" value="INTEGRAL MEMBRANE PROTEIN"/>
    <property type="match status" value="1"/>
</dbReference>
<evidence type="ECO:0000256" key="2">
    <source>
        <dbReference type="SAM" id="Phobius"/>
    </source>
</evidence>
<feature type="compositionally biased region" description="Basic and acidic residues" evidence="1">
    <location>
        <begin position="415"/>
        <end position="425"/>
    </location>
</feature>
<dbReference type="InterPro" id="IPR049326">
    <property type="entry name" value="Rhodopsin_dom_fungi"/>
</dbReference>
<dbReference type="Proteomes" id="UP000250266">
    <property type="component" value="Unassembled WGS sequence"/>
</dbReference>
<protein>
    <recommendedName>
        <fullName evidence="3">Rhodopsin domain-containing protein</fullName>
    </recommendedName>
</protein>
<dbReference type="OrthoDB" id="3918601at2759"/>
<keyword evidence="2" id="KW-1133">Transmembrane helix</keyword>
<keyword evidence="2" id="KW-0812">Transmembrane</keyword>